<evidence type="ECO:0000259" key="4">
    <source>
        <dbReference type="PROSITE" id="PS50871"/>
    </source>
</evidence>
<dbReference type="InterPro" id="IPR001073">
    <property type="entry name" value="C1q_dom"/>
</dbReference>
<gene>
    <name evidence="5" type="ORF">DPMN_081110</name>
</gene>
<dbReference type="Pfam" id="PF00386">
    <property type="entry name" value="C1q"/>
    <property type="match status" value="1"/>
</dbReference>
<dbReference type="PROSITE" id="PS50871">
    <property type="entry name" value="C1Q"/>
    <property type="match status" value="1"/>
</dbReference>
<reference evidence="5" key="1">
    <citation type="journal article" date="2019" name="bioRxiv">
        <title>The Genome of the Zebra Mussel, Dreissena polymorpha: A Resource for Invasive Species Research.</title>
        <authorList>
            <person name="McCartney M.A."/>
            <person name="Auch B."/>
            <person name="Kono T."/>
            <person name="Mallez S."/>
            <person name="Zhang Y."/>
            <person name="Obille A."/>
            <person name="Becker A."/>
            <person name="Abrahante J.E."/>
            <person name="Garbe J."/>
            <person name="Badalamenti J.P."/>
            <person name="Herman A."/>
            <person name="Mangelson H."/>
            <person name="Liachko I."/>
            <person name="Sullivan S."/>
            <person name="Sone E.D."/>
            <person name="Koren S."/>
            <person name="Silverstein K.A.T."/>
            <person name="Beckman K.B."/>
            <person name="Gohl D.M."/>
        </authorList>
    </citation>
    <scope>NUCLEOTIDE SEQUENCE</scope>
    <source>
        <strain evidence="5">Duluth1</strain>
        <tissue evidence="5">Whole animal</tissue>
    </source>
</reference>
<protein>
    <recommendedName>
        <fullName evidence="4">C1q domain-containing protein</fullName>
    </recommendedName>
</protein>
<keyword evidence="6" id="KW-1185">Reference proteome</keyword>
<comment type="caution">
    <text evidence="5">The sequence shown here is derived from an EMBL/GenBank/DDBJ whole genome shotgun (WGS) entry which is preliminary data.</text>
</comment>
<proteinExistence type="predicted"/>
<dbReference type="PANTHER" id="PTHR22923:SF116">
    <property type="entry name" value="C1Q DOMAIN-CONTAINING PROTEIN"/>
    <property type="match status" value="1"/>
</dbReference>
<evidence type="ECO:0000256" key="1">
    <source>
        <dbReference type="ARBA" id="ARBA00004613"/>
    </source>
</evidence>
<dbReference type="InterPro" id="IPR008983">
    <property type="entry name" value="Tumour_necrosis_fac-like_dom"/>
</dbReference>
<dbReference type="GO" id="GO:0005576">
    <property type="term" value="C:extracellular region"/>
    <property type="evidence" value="ECO:0007669"/>
    <property type="project" value="UniProtKB-SubCell"/>
</dbReference>
<accession>A0A9D4BFM7</accession>
<dbReference type="SMART" id="SM00110">
    <property type="entry name" value="C1Q"/>
    <property type="match status" value="1"/>
</dbReference>
<feature type="domain" description="C1q" evidence="4">
    <location>
        <begin position="63"/>
        <end position="194"/>
    </location>
</feature>
<evidence type="ECO:0000313" key="5">
    <source>
        <dbReference type="EMBL" id="KAH3693670.1"/>
    </source>
</evidence>
<organism evidence="5 6">
    <name type="scientific">Dreissena polymorpha</name>
    <name type="common">Zebra mussel</name>
    <name type="synonym">Mytilus polymorpha</name>
    <dbReference type="NCBI Taxonomy" id="45954"/>
    <lineage>
        <taxon>Eukaryota</taxon>
        <taxon>Metazoa</taxon>
        <taxon>Spiralia</taxon>
        <taxon>Lophotrochozoa</taxon>
        <taxon>Mollusca</taxon>
        <taxon>Bivalvia</taxon>
        <taxon>Autobranchia</taxon>
        <taxon>Heteroconchia</taxon>
        <taxon>Euheterodonta</taxon>
        <taxon>Imparidentia</taxon>
        <taxon>Neoheterodontei</taxon>
        <taxon>Myida</taxon>
        <taxon>Dreissenoidea</taxon>
        <taxon>Dreissenidae</taxon>
        <taxon>Dreissena</taxon>
    </lineage>
</organism>
<comment type="subcellular location">
    <subcellularLocation>
        <location evidence="1">Secreted</location>
    </subcellularLocation>
</comment>
<dbReference type="AlphaFoldDB" id="A0A9D4BFM7"/>
<dbReference type="Gene3D" id="2.60.120.40">
    <property type="match status" value="1"/>
</dbReference>
<dbReference type="SUPFAM" id="SSF49842">
    <property type="entry name" value="TNF-like"/>
    <property type="match status" value="1"/>
</dbReference>
<keyword evidence="3" id="KW-0732">Signal</keyword>
<dbReference type="OrthoDB" id="6154955at2759"/>
<reference evidence="5" key="2">
    <citation type="submission" date="2020-11" db="EMBL/GenBank/DDBJ databases">
        <authorList>
            <person name="McCartney M.A."/>
            <person name="Auch B."/>
            <person name="Kono T."/>
            <person name="Mallez S."/>
            <person name="Becker A."/>
            <person name="Gohl D.M."/>
            <person name="Silverstein K.A.T."/>
            <person name="Koren S."/>
            <person name="Bechman K.B."/>
            <person name="Herman A."/>
            <person name="Abrahante J.E."/>
            <person name="Garbe J."/>
        </authorList>
    </citation>
    <scope>NUCLEOTIDE SEQUENCE</scope>
    <source>
        <strain evidence="5">Duluth1</strain>
        <tissue evidence="5">Whole animal</tissue>
    </source>
</reference>
<keyword evidence="2" id="KW-0964">Secreted</keyword>
<dbReference type="PANTHER" id="PTHR22923">
    <property type="entry name" value="CEREBELLIN-RELATED"/>
    <property type="match status" value="1"/>
</dbReference>
<dbReference type="InterPro" id="IPR050822">
    <property type="entry name" value="Cerebellin_Synaptic_Org"/>
</dbReference>
<dbReference type="Proteomes" id="UP000828390">
    <property type="component" value="Unassembled WGS sequence"/>
</dbReference>
<dbReference type="EMBL" id="JAIWYP010000016">
    <property type="protein sequence ID" value="KAH3693670.1"/>
    <property type="molecule type" value="Genomic_DNA"/>
</dbReference>
<sequence length="194" mass="20989">MSQLAQNELNALRGAVGLRLDQQGEFRRREQEVAAIAARIANIEKMTRQFEKQTVLDGHGTEIPDGGVAFSASLSSNTHFRSGETLIFENVLLNTGSGFDSRSGEFKAPSAGIYLFSVTVRAQFHRTVSAVVEKNGGMLARLTSGYGAIERATSSMTLVAELQSDDVIRVRQAADTSGEYYGNCNTVFSGVMLD</sequence>
<evidence type="ECO:0000256" key="2">
    <source>
        <dbReference type="ARBA" id="ARBA00022525"/>
    </source>
</evidence>
<evidence type="ECO:0000313" key="6">
    <source>
        <dbReference type="Proteomes" id="UP000828390"/>
    </source>
</evidence>
<name>A0A9D4BFM7_DREPO</name>
<evidence type="ECO:0000256" key="3">
    <source>
        <dbReference type="ARBA" id="ARBA00022729"/>
    </source>
</evidence>